<proteinExistence type="inferred from homology"/>
<feature type="transmembrane region" description="Helical" evidence="8">
    <location>
        <begin position="131"/>
        <end position="150"/>
    </location>
</feature>
<evidence type="ECO:0000313" key="9">
    <source>
        <dbReference type="EMBL" id="KKO03141.1"/>
    </source>
</evidence>
<dbReference type="EMBL" id="LAZR01000028">
    <property type="protein sequence ID" value="KKO03141.1"/>
    <property type="molecule type" value="Genomic_DNA"/>
</dbReference>
<feature type="transmembrane region" description="Helical" evidence="8">
    <location>
        <begin position="207"/>
        <end position="226"/>
    </location>
</feature>
<keyword evidence="6 8" id="KW-1133">Transmembrane helix</keyword>
<evidence type="ECO:0000256" key="6">
    <source>
        <dbReference type="ARBA" id="ARBA00022989"/>
    </source>
</evidence>
<dbReference type="CDD" id="cd06550">
    <property type="entry name" value="TM_ABC_iron-siderophores_like"/>
    <property type="match status" value="1"/>
</dbReference>
<protein>
    <recommendedName>
        <fullName evidence="10">Iron ABC transporter permease</fullName>
    </recommendedName>
</protein>
<comment type="subcellular location">
    <subcellularLocation>
        <location evidence="1">Cell membrane</location>
        <topology evidence="1">Multi-pass membrane protein</topology>
    </subcellularLocation>
</comment>
<gene>
    <name evidence="9" type="ORF">LCGC14_0100620</name>
</gene>
<reference evidence="9" key="1">
    <citation type="journal article" date="2015" name="Nature">
        <title>Complex archaea that bridge the gap between prokaryotes and eukaryotes.</title>
        <authorList>
            <person name="Spang A."/>
            <person name="Saw J.H."/>
            <person name="Jorgensen S.L."/>
            <person name="Zaremba-Niedzwiedzka K."/>
            <person name="Martijn J."/>
            <person name="Lind A.E."/>
            <person name="van Eijk R."/>
            <person name="Schleper C."/>
            <person name="Guy L."/>
            <person name="Ettema T.J."/>
        </authorList>
    </citation>
    <scope>NUCLEOTIDE SEQUENCE</scope>
</reference>
<keyword evidence="4" id="KW-1003">Cell membrane</keyword>
<evidence type="ECO:0000256" key="5">
    <source>
        <dbReference type="ARBA" id="ARBA00022692"/>
    </source>
</evidence>
<evidence type="ECO:0000256" key="1">
    <source>
        <dbReference type="ARBA" id="ARBA00004651"/>
    </source>
</evidence>
<comment type="caution">
    <text evidence="9">The sequence shown here is derived from an EMBL/GenBank/DDBJ whole genome shotgun (WGS) entry which is preliminary data.</text>
</comment>
<evidence type="ECO:0000256" key="4">
    <source>
        <dbReference type="ARBA" id="ARBA00022475"/>
    </source>
</evidence>
<dbReference type="AlphaFoldDB" id="A0A0F9VDA0"/>
<dbReference type="InterPro" id="IPR000522">
    <property type="entry name" value="ABC_transptr_permease_BtuC"/>
</dbReference>
<feature type="transmembrane region" description="Helical" evidence="8">
    <location>
        <begin position="162"/>
        <end position="195"/>
    </location>
</feature>
<evidence type="ECO:0008006" key="10">
    <source>
        <dbReference type="Google" id="ProtNLM"/>
    </source>
</evidence>
<feature type="transmembrane region" description="Helical" evidence="8">
    <location>
        <begin position="105"/>
        <end position="125"/>
    </location>
</feature>
<evidence type="ECO:0000256" key="3">
    <source>
        <dbReference type="ARBA" id="ARBA00022448"/>
    </source>
</evidence>
<keyword evidence="5 8" id="KW-0812">Transmembrane</keyword>
<accession>A0A0F9VDA0</accession>
<name>A0A0F9VDA0_9ZZZZ</name>
<dbReference type="InterPro" id="IPR037294">
    <property type="entry name" value="ABC_BtuC-like"/>
</dbReference>
<keyword evidence="7 8" id="KW-0472">Membrane</keyword>
<evidence type="ECO:0000256" key="7">
    <source>
        <dbReference type="ARBA" id="ARBA00023136"/>
    </source>
</evidence>
<evidence type="ECO:0000256" key="2">
    <source>
        <dbReference type="ARBA" id="ARBA00007935"/>
    </source>
</evidence>
<feature type="transmembrane region" description="Helical" evidence="8">
    <location>
        <begin position="289"/>
        <end position="310"/>
    </location>
</feature>
<dbReference type="GO" id="GO:0005886">
    <property type="term" value="C:plasma membrane"/>
    <property type="evidence" value="ECO:0007669"/>
    <property type="project" value="UniProtKB-SubCell"/>
</dbReference>
<dbReference type="GO" id="GO:0033214">
    <property type="term" value="P:siderophore-iron import into cell"/>
    <property type="evidence" value="ECO:0007669"/>
    <property type="project" value="TreeGrafter"/>
</dbReference>
<dbReference type="SUPFAM" id="SSF81345">
    <property type="entry name" value="ABC transporter involved in vitamin B12 uptake, BtuC"/>
    <property type="match status" value="1"/>
</dbReference>
<dbReference type="GO" id="GO:0022857">
    <property type="term" value="F:transmembrane transporter activity"/>
    <property type="evidence" value="ECO:0007669"/>
    <property type="project" value="InterPro"/>
</dbReference>
<dbReference type="PANTHER" id="PTHR30472">
    <property type="entry name" value="FERRIC ENTEROBACTIN TRANSPORT SYSTEM PERMEASE PROTEIN"/>
    <property type="match status" value="1"/>
</dbReference>
<feature type="transmembrane region" description="Helical" evidence="8">
    <location>
        <begin position="247"/>
        <end position="277"/>
    </location>
</feature>
<dbReference type="Gene3D" id="1.10.3470.10">
    <property type="entry name" value="ABC transporter involved in vitamin B12 uptake, BtuC"/>
    <property type="match status" value="1"/>
</dbReference>
<evidence type="ECO:0000256" key="8">
    <source>
        <dbReference type="SAM" id="Phobius"/>
    </source>
</evidence>
<comment type="similarity">
    <text evidence="2">Belongs to the binding-protein-dependent transport system permease family. FecCD subfamily.</text>
</comment>
<feature type="transmembrane region" description="Helical" evidence="8">
    <location>
        <begin position="75"/>
        <end position="93"/>
    </location>
</feature>
<feature type="transmembrane region" description="Helical" evidence="8">
    <location>
        <begin position="20"/>
        <end position="41"/>
    </location>
</feature>
<dbReference type="FunFam" id="1.10.3470.10:FF:000001">
    <property type="entry name" value="Vitamin B12 ABC transporter permease BtuC"/>
    <property type="match status" value="1"/>
</dbReference>
<keyword evidence="3" id="KW-0813">Transport</keyword>
<sequence>MHKSLTLRSGGFSRRIDLAILWRLLLALVLTLLVMLGALSLGKVNLSPLKVLELLWHGGDEQLVFIVEQLRLPRLVLAALVGAALSISGLILQSIIRNPLASPDLLGITSGASAAAVIYLSFFSMLFGSQFLPLAAMLGAGLAALAIYLLAWQRGASPLRLVLIGVGVSALLMAVTTFTLVFSPLTTTLSAYVWLTGSVYGANWSEPRALAGCLLIIIPLLVLLARQVRVQQLDDALAQGIGVQVQWLRAALLLVSAALAGAAVAWGGAIAFVGLIAPHIAKRLVAPGFAGQAVMAALVGANVVMLADLIGRTLFLPLDLPAGIFVAVLGTPYFLYLLINQPH</sequence>
<dbReference type="PANTHER" id="PTHR30472:SF24">
    <property type="entry name" value="FERRIC ENTEROBACTIN TRANSPORT SYSTEM PERMEASE PROTEIN FEPG"/>
    <property type="match status" value="1"/>
</dbReference>
<organism evidence="9">
    <name type="scientific">marine sediment metagenome</name>
    <dbReference type="NCBI Taxonomy" id="412755"/>
    <lineage>
        <taxon>unclassified sequences</taxon>
        <taxon>metagenomes</taxon>
        <taxon>ecological metagenomes</taxon>
    </lineage>
</organism>
<feature type="transmembrane region" description="Helical" evidence="8">
    <location>
        <begin position="322"/>
        <end position="339"/>
    </location>
</feature>
<dbReference type="Pfam" id="PF01032">
    <property type="entry name" value="FecCD"/>
    <property type="match status" value="1"/>
</dbReference>